<dbReference type="OMA" id="CTIKGRE"/>
<dbReference type="Proteomes" id="UP000002195">
    <property type="component" value="Unassembled WGS sequence"/>
</dbReference>
<name>Q54SY7_DICDI</name>
<dbReference type="HOGENOM" id="CLU_326382_0_0_1"/>
<evidence type="ECO:0000256" key="1">
    <source>
        <dbReference type="SAM" id="MobiDB-lite"/>
    </source>
</evidence>
<dbReference type="eggNOG" id="ENOG502RBM9">
    <property type="taxonomic scope" value="Eukaryota"/>
</dbReference>
<dbReference type="FunCoup" id="Q54SY7">
    <property type="interactions" value="744"/>
</dbReference>
<dbReference type="VEuPathDB" id="AmoebaDB:DDB_G0282125"/>
<feature type="compositionally biased region" description="Low complexity" evidence="1">
    <location>
        <begin position="193"/>
        <end position="205"/>
    </location>
</feature>
<feature type="region of interest" description="Disordered" evidence="1">
    <location>
        <begin position="183"/>
        <end position="213"/>
    </location>
</feature>
<feature type="region of interest" description="Disordered" evidence="1">
    <location>
        <begin position="9"/>
        <end position="53"/>
    </location>
</feature>
<dbReference type="PaxDb" id="44689-DDB0205148"/>
<proteinExistence type="predicted"/>
<dbReference type="RefSeq" id="XP_640368.1">
    <property type="nucleotide sequence ID" value="XM_635276.1"/>
</dbReference>
<organism evidence="2 3">
    <name type="scientific">Dictyostelium discoideum</name>
    <name type="common">Social amoeba</name>
    <dbReference type="NCBI Taxonomy" id="44689"/>
    <lineage>
        <taxon>Eukaryota</taxon>
        <taxon>Amoebozoa</taxon>
        <taxon>Evosea</taxon>
        <taxon>Eumycetozoa</taxon>
        <taxon>Dictyostelia</taxon>
        <taxon>Dictyosteliales</taxon>
        <taxon>Dictyosteliaceae</taxon>
        <taxon>Dictyostelium</taxon>
    </lineage>
</organism>
<dbReference type="dictyBase" id="DDB_G0282125"/>
<dbReference type="EMBL" id="AAFI02000045">
    <property type="protein sequence ID" value="EAL66388.1"/>
    <property type="molecule type" value="Genomic_DNA"/>
</dbReference>
<feature type="compositionally biased region" description="Low complexity" evidence="1">
    <location>
        <begin position="24"/>
        <end position="53"/>
    </location>
</feature>
<accession>Q54SY7</accession>
<protein>
    <submittedName>
        <fullName evidence="2">Uncharacterized protein</fullName>
    </submittedName>
</protein>
<feature type="region of interest" description="Disordered" evidence="1">
    <location>
        <begin position="278"/>
        <end position="301"/>
    </location>
</feature>
<evidence type="ECO:0000313" key="2">
    <source>
        <dbReference type="EMBL" id="EAL66388.1"/>
    </source>
</evidence>
<feature type="region of interest" description="Disordered" evidence="1">
    <location>
        <begin position="758"/>
        <end position="807"/>
    </location>
</feature>
<sequence>MNKFNKIFRKSMAIPQNGSNDYNSTSPSTSSSPPTTSYMSHQNLSHSSGSINNSSLSTGNLSSIGSGSGNVENRQVFGGSSINLTGGIQPIGGGGGSSTASSASSASAINLTTPKNLSTSGSMINLSGTNPGGQSQSNLYSQYSPLSCIDFDQIFSQYINDNNDQIKSYYLVHSILSKKVLDSTTNRDERSGSNSNIINNNNNSNEDTSAKSSWQPFYKKNSNISFLILCSKSIIILDANTTPFTITKRIPIGDIKEIIFETSDLGVFSIELIQPNSQPNSQLNNNNNINNNNNNNNNNIPPQIVNSPNILFFTVGCEKKEIQEQLNQSFDEVLKDYYKNKDIFVLKKCNMLGTVDQSHKKEFKDFVNQTLDEMSMFGFTAQDLWEGNADLKFWVDKIKHKIVLNNDERFVVEFVLPEILNENNSVYKRIYRVPNDISIKDITNFLCIKTQTIQDSSIYTLSTIKGKELDGDDCLADYGLGSFFDNWQLVLVERGKTRRAGIFNLEVHFPDNPEYRGRYHRVLELDGYMTASKLVKYIGEQMDIAKSHLYCIRLDLILNSNPNSSPLLSSSPSSSSSSSSSNHHIISSSNTTPTSIILEDDDYLTTHGLGSKFLKCKLKLLPKKFPKPSKDKKINYEITSLIVNDIIENAWKVYNERKEEKASILCNEILDSIIDIAVTECKRASTLSLRMASVGSVGRSYLYKLLAQKEQEELNFYKIDGQKIVANEAKDLFNSLSPINIPNGNGIQLDDENNKTSLLHRVAPPPPPPLLGFKDFKPKKKSNIDDNSSSSSSSSSSHIKSTPMGSMLDMSQILNQRSKLRVMKKDESTTTTTPTNDKVNFTLRNTKSFVKPNQVTNETNELMLKLQKRNAAVAVDAEDLGDS</sequence>
<dbReference type="GeneID" id="8623423"/>
<dbReference type="AlphaFoldDB" id="Q54SY7"/>
<feature type="compositionally biased region" description="Low complexity" evidence="1">
    <location>
        <begin position="785"/>
        <end position="801"/>
    </location>
</feature>
<evidence type="ECO:0000313" key="3">
    <source>
        <dbReference type="Proteomes" id="UP000002195"/>
    </source>
</evidence>
<comment type="caution">
    <text evidence="2">The sequence shown here is derived from an EMBL/GenBank/DDBJ whole genome shotgun (WGS) entry which is preliminary data.</text>
</comment>
<keyword evidence="3" id="KW-1185">Reference proteome</keyword>
<gene>
    <name evidence="2" type="ORF">DDB_G0282125</name>
</gene>
<dbReference type="KEGG" id="ddi:DDB_G0282125"/>
<feature type="region of interest" description="Disordered" evidence="1">
    <location>
        <begin position="567"/>
        <end position="589"/>
    </location>
</feature>
<feature type="compositionally biased region" description="Polar residues" evidence="1">
    <location>
        <begin position="14"/>
        <end position="23"/>
    </location>
</feature>
<dbReference type="InParanoid" id="Q54SY7"/>
<reference evidence="2 3" key="1">
    <citation type="journal article" date="2005" name="Nature">
        <title>The genome of the social amoeba Dictyostelium discoideum.</title>
        <authorList>
            <consortium name="The Dictyostelium discoideum Sequencing Consortium"/>
            <person name="Eichinger L."/>
            <person name="Pachebat J.A."/>
            <person name="Glockner G."/>
            <person name="Rajandream M.A."/>
            <person name="Sucgang R."/>
            <person name="Berriman M."/>
            <person name="Song J."/>
            <person name="Olsen R."/>
            <person name="Szafranski K."/>
            <person name="Xu Q."/>
            <person name="Tunggal B."/>
            <person name="Kummerfeld S."/>
            <person name="Madera M."/>
            <person name="Konfortov B.A."/>
            <person name="Rivero F."/>
            <person name="Bankier A.T."/>
            <person name="Lehmann R."/>
            <person name="Hamlin N."/>
            <person name="Davies R."/>
            <person name="Gaudet P."/>
            <person name="Fey P."/>
            <person name="Pilcher K."/>
            <person name="Chen G."/>
            <person name="Saunders D."/>
            <person name="Sodergren E."/>
            <person name="Davis P."/>
            <person name="Kerhornou A."/>
            <person name="Nie X."/>
            <person name="Hall N."/>
            <person name="Anjard C."/>
            <person name="Hemphill L."/>
            <person name="Bason N."/>
            <person name="Farbrother P."/>
            <person name="Desany B."/>
            <person name="Just E."/>
            <person name="Morio T."/>
            <person name="Rost R."/>
            <person name="Churcher C."/>
            <person name="Cooper J."/>
            <person name="Haydock S."/>
            <person name="van Driessche N."/>
            <person name="Cronin A."/>
            <person name="Goodhead I."/>
            <person name="Muzny D."/>
            <person name="Mourier T."/>
            <person name="Pain A."/>
            <person name="Lu M."/>
            <person name="Harper D."/>
            <person name="Lindsay R."/>
            <person name="Hauser H."/>
            <person name="James K."/>
            <person name="Quiles M."/>
            <person name="Madan Babu M."/>
            <person name="Saito T."/>
            <person name="Buchrieser C."/>
            <person name="Wardroper A."/>
            <person name="Felder M."/>
            <person name="Thangavelu M."/>
            <person name="Johnson D."/>
            <person name="Knights A."/>
            <person name="Loulseged H."/>
            <person name="Mungall K."/>
            <person name="Oliver K."/>
            <person name="Price C."/>
            <person name="Quail M.A."/>
            <person name="Urushihara H."/>
            <person name="Hernandez J."/>
            <person name="Rabbinowitsch E."/>
            <person name="Steffen D."/>
            <person name="Sanders M."/>
            <person name="Ma J."/>
            <person name="Kohara Y."/>
            <person name="Sharp S."/>
            <person name="Simmonds M."/>
            <person name="Spiegler S."/>
            <person name="Tivey A."/>
            <person name="Sugano S."/>
            <person name="White B."/>
            <person name="Walker D."/>
            <person name="Woodward J."/>
            <person name="Winckler T."/>
            <person name="Tanaka Y."/>
            <person name="Shaulsky G."/>
            <person name="Schleicher M."/>
            <person name="Weinstock G."/>
            <person name="Rosenthal A."/>
            <person name="Cox E.C."/>
            <person name="Chisholm R.L."/>
            <person name="Gibbs R."/>
            <person name="Loomis W.F."/>
            <person name="Platzer M."/>
            <person name="Kay R.R."/>
            <person name="Williams J."/>
            <person name="Dear P.H."/>
            <person name="Noegel A.A."/>
            <person name="Barrell B."/>
            <person name="Kuspa A."/>
        </authorList>
    </citation>
    <scope>NUCLEOTIDE SEQUENCE [LARGE SCALE GENOMIC DNA]</scope>
    <source>
        <strain evidence="2 3">AX4</strain>
    </source>
</reference>